<dbReference type="Proteomes" id="UP000264217">
    <property type="component" value="Unassembled WGS sequence"/>
</dbReference>
<evidence type="ECO:0000313" key="2">
    <source>
        <dbReference type="Proteomes" id="UP000264217"/>
    </source>
</evidence>
<sequence>MIIHAQFTGYLNQLYCAESHLVERLSDICAHPDFDDFQSLINIICENAEARCSKLESIYALINLEYSFVYCKDLINFADTVFDSILKTQENIVERNLALLYYINMINAVTAAAFENIQLLVTVLNDDRLVNLFNSYQSENKTGFHLSVLSDHIRSYQSLVN</sequence>
<dbReference type="RefSeq" id="WP_117390375.1">
    <property type="nucleotide sequence ID" value="NZ_QWDC01000001.1"/>
</dbReference>
<keyword evidence="2" id="KW-1185">Reference proteome</keyword>
<evidence type="ECO:0000313" key="1">
    <source>
        <dbReference type="EMBL" id="RFZ94817.1"/>
    </source>
</evidence>
<organism evidence="1 2">
    <name type="scientific">Mucilaginibacter conchicola</name>
    <dbReference type="NCBI Taxonomy" id="2303333"/>
    <lineage>
        <taxon>Bacteria</taxon>
        <taxon>Pseudomonadati</taxon>
        <taxon>Bacteroidota</taxon>
        <taxon>Sphingobacteriia</taxon>
        <taxon>Sphingobacteriales</taxon>
        <taxon>Sphingobacteriaceae</taxon>
        <taxon>Mucilaginibacter</taxon>
    </lineage>
</organism>
<comment type="caution">
    <text evidence="1">The sequence shown here is derived from an EMBL/GenBank/DDBJ whole genome shotgun (WGS) entry which is preliminary data.</text>
</comment>
<name>A0A372NZ65_9SPHI</name>
<dbReference type="EMBL" id="QWDC01000001">
    <property type="protein sequence ID" value="RFZ94817.1"/>
    <property type="molecule type" value="Genomic_DNA"/>
</dbReference>
<evidence type="ECO:0008006" key="3">
    <source>
        <dbReference type="Google" id="ProtNLM"/>
    </source>
</evidence>
<reference evidence="1 2" key="1">
    <citation type="submission" date="2018-08" db="EMBL/GenBank/DDBJ databases">
        <title>Mucilaginibacter sp. MYSH2.</title>
        <authorList>
            <person name="Seo T."/>
        </authorList>
    </citation>
    <scope>NUCLEOTIDE SEQUENCE [LARGE SCALE GENOMIC DNA]</scope>
    <source>
        <strain evidence="1 2">MYSH2</strain>
    </source>
</reference>
<protein>
    <recommendedName>
        <fullName evidence="3">DUF892 family protein</fullName>
    </recommendedName>
</protein>
<gene>
    <name evidence="1" type="ORF">D0C36_04590</name>
</gene>
<dbReference type="Gene3D" id="1.20.1260.10">
    <property type="match status" value="1"/>
</dbReference>
<accession>A0A372NZ65</accession>
<dbReference type="SUPFAM" id="SSF47240">
    <property type="entry name" value="Ferritin-like"/>
    <property type="match status" value="1"/>
</dbReference>
<dbReference type="InterPro" id="IPR012347">
    <property type="entry name" value="Ferritin-like"/>
</dbReference>
<dbReference type="InterPro" id="IPR009078">
    <property type="entry name" value="Ferritin-like_SF"/>
</dbReference>
<dbReference type="AlphaFoldDB" id="A0A372NZ65"/>
<proteinExistence type="predicted"/>